<comment type="caution">
    <text evidence="3">The sequence shown here is derived from an EMBL/GenBank/DDBJ whole genome shotgun (WGS) entry which is preliminary data.</text>
</comment>
<evidence type="ECO:0000256" key="2">
    <source>
        <dbReference type="SAM" id="MobiDB-lite"/>
    </source>
</evidence>
<keyword evidence="4" id="KW-1185">Reference proteome</keyword>
<accession>A0ABR3AEM7</accession>
<dbReference type="Gene3D" id="3.90.550.20">
    <property type="match status" value="1"/>
</dbReference>
<evidence type="ECO:0000313" key="4">
    <source>
        <dbReference type="Proteomes" id="UP001437256"/>
    </source>
</evidence>
<dbReference type="Proteomes" id="UP001437256">
    <property type="component" value="Unassembled WGS sequence"/>
</dbReference>
<dbReference type="InterPro" id="IPR051733">
    <property type="entry name" value="WD_repeat_DCAF13/WDSOF1"/>
</dbReference>
<organism evidence="3 4">
    <name type="scientific">Marasmius tenuissimus</name>
    <dbReference type="NCBI Taxonomy" id="585030"/>
    <lineage>
        <taxon>Eukaryota</taxon>
        <taxon>Fungi</taxon>
        <taxon>Dikarya</taxon>
        <taxon>Basidiomycota</taxon>
        <taxon>Agaricomycotina</taxon>
        <taxon>Agaricomycetes</taxon>
        <taxon>Agaricomycetidae</taxon>
        <taxon>Agaricales</taxon>
        <taxon>Marasmiineae</taxon>
        <taxon>Marasmiaceae</taxon>
        <taxon>Marasmius</taxon>
    </lineage>
</organism>
<sequence length="634" mass="72688">MRTLFHITLSRFTRRRGSLFVCFGLAFVILLTTHLTQPGNLAASLNKLTPAILSHKQTLVFEKEDLQRIWYWEIASGHYPSRKPIPEEIGLSKLVDNPGLPPRKHSGKTEKPSSNGAITITNGVGSKRVYLDIKRKGPYPPRPIPGSIMDLDIVFQHCDFYSDKYVRDCLEVLRDGAGLNPGELRRVSMDDWKHVYLEAEPIHTRSNTDEHDISDAVETSGNASAPHDSRSPVKEVPPVSLPSPMPYRTYSQLESPCDPDYPRIFHMFWTGPFTDKPYMAILSFLYTQNTGLHVDVYPKDKAACRPQLWLWINPGSASKMHSADAAEAMMKSIKDSPWVAPFLDPRFENVIKFKVWDTAEQLDSIPEIKDEWRALTSVFESNGKEVHEKAEGTNDDPASADSYDKLSVVLSDLVRFILCQRYGGIYLDMDMLFLRDWEELWGWKGAFAYSWSGMSRYNTAVLHMNKNSALGTFLLRTALKHELDVHPISITWYLKDAMSTGLLYSVPDALFDSAWLNTDGFQRNRPPQPFLTDFQHFFETPESESAGPLALGFDGFFKGAFAYHYHNFWWIPFDATRNWPDLGPHFAENERKARNMAEEFVDLRDLDWSAALKRTFESYIRGERPNMYGEWIKW</sequence>
<evidence type="ECO:0000313" key="3">
    <source>
        <dbReference type="EMBL" id="KAL0071935.1"/>
    </source>
</evidence>
<dbReference type="SUPFAM" id="SSF53448">
    <property type="entry name" value="Nucleotide-diphospho-sugar transferases"/>
    <property type="match status" value="1"/>
</dbReference>
<dbReference type="PANTHER" id="PTHR22851:SF1">
    <property type="entry name" value="GLYCOSYLTRANSFERASE FAMILY 32 PROTEIN"/>
    <property type="match status" value="1"/>
</dbReference>
<feature type="region of interest" description="Disordered" evidence="2">
    <location>
        <begin position="95"/>
        <end position="118"/>
    </location>
</feature>
<dbReference type="InterPro" id="IPR029044">
    <property type="entry name" value="Nucleotide-diphossugar_trans"/>
</dbReference>
<comment type="similarity">
    <text evidence="1">Belongs to the glycosyltransferase 32 family.</text>
</comment>
<evidence type="ECO:0000256" key="1">
    <source>
        <dbReference type="ARBA" id="ARBA00009003"/>
    </source>
</evidence>
<dbReference type="PANTHER" id="PTHR22851">
    <property type="entry name" value="U3 SMALL NUCLEOLAR RNA U3 SNORNA ASSOCIATED PROTEIN"/>
    <property type="match status" value="1"/>
</dbReference>
<evidence type="ECO:0008006" key="5">
    <source>
        <dbReference type="Google" id="ProtNLM"/>
    </source>
</evidence>
<name>A0ABR3AEM7_9AGAR</name>
<dbReference type="Pfam" id="PF04488">
    <property type="entry name" value="Gly_transf_sug"/>
    <property type="match status" value="1"/>
</dbReference>
<dbReference type="InterPro" id="IPR007577">
    <property type="entry name" value="GlycoTrfase_DXD_sugar-bd_CS"/>
</dbReference>
<reference evidence="3 4" key="1">
    <citation type="submission" date="2024-05" db="EMBL/GenBank/DDBJ databases">
        <title>A draft genome resource for the thread blight pathogen Marasmius tenuissimus strain MS-2.</title>
        <authorList>
            <person name="Yulfo-Soto G.E."/>
            <person name="Baruah I.K."/>
            <person name="Amoako-Attah I."/>
            <person name="Bukari Y."/>
            <person name="Meinhardt L.W."/>
            <person name="Bailey B.A."/>
            <person name="Cohen S.P."/>
        </authorList>
    </citation>
    <scope>NUCLEOTIDE SEQUENCE [LARGE SCALE GENOMIC DNA]</scope>
    <source>
        <strain evidence="3 4">MS-2</strain>
    </source>
</reference>
<gene>
    <name evidence="3" type="ORF">AAF712_000858</name>
</gene>
<proteinExistence type="inferred from homology"/>
<dbReference type="EMBL" id="JBBXMP010000002">
    <property type="protein sequence ID" value="KAL0071935.1"/>
    <property type="molecule type" value="Genomic_DNA"/>
</dbReference>
<protein>
    <recommendedName>
        <fullName evidence="5">Glycosyltransferase family 32 protein</fullName>
    </recommendedName>
</protein>
<feature type="region of interest" description="Disordered" evidence="2">
    <location>
        <begin position="218"/>
        <end position="238"/>
    </location>
</feature>